<protein>
    <submittedName>
        <fullName evidence="3">Uncharacterized protein</fullName>
    </submittedName>
</protein>
<keyword evidence="1" id="KW-0175">Coiled coil</keyword>
<feature type="region of interest" description="Disordered" evidence="2">
    <location>
        <begin position="554"/>
        <end position="574"/>
    </location>
</feature>
<evidence type="ECO:0000256" key="2">
    <source>
        <dbReference type="SAM" id="MobiDB-lite"/>
    </source>
</evidence>
<evidence type="ECO:0000256" key="1">
    <source>
        <dbReference type="SAM" id="Coils"/>
    </source>
</evidence>
<feature type="coiled-coil region" evidence="1">
    <location>
        <begin position="455"/>
        <end position="482"/>
    </location>
</feature>
<dbReference type="Proteomes" id="UP000323011">
    <property type="component" value="Unassembled WGS sequence"/>
</dbReference>
<comment type="caution">
    <text evidence="3">The sequence shown here is derived from an EMBL/GenBank/DDBJ whole genome shotgun (WGS) entry which is preliminary data.</text>
</comment>
<gene>
    <name evidence="3" type="ORF">FNF29_02541</name>
</gene>
<name>A0A5A8CR75_CAFRO</name>
<evidence type="ECO:0000313" key="4">
    <source>
        <dbReference type="Proteomes" id="UP000323011"/>
    </source>
</evidence>
<feature type="region of interest" description="Disordered" evidence="2">
    <location>
        <begin position="699"/>
        <end position="719"/>
    </location>
</feature>
<organism evidence="3 4">
    <name type="scientific">Cafeteria roenbergensis</name>
    <name type="common">Marine flagellate</name>
    <dbReference type="NCBI Taxonomy" id="33653"/>
    <lineage>
        <taxon>Eukaryota</taxon>
        <taxon>Sar</taxon>
        <taxon>Stramenopiles</taxon>
        <taxon>Bigyra</taxon>
        <taxon>Opalozoa</taxon>
        <taxon>Bicosoecida</taxon>
        <taxon>Cafeteriaceae</taxon>
        <taxon>Cafeteria</taxon>
    </lineage>
</organism>
<reference evidence="3 4" key="1">
    <citation type="submission" date="2019-07" db="EMBL/GenBank/DDBJ databases">
        <title>Genomes of Cafeteria roenbergensis.</title>
        <authorList>
            <person name="Fischer M.G."/>
            <person name="Hackl T."/>
            <person name="Roman M."/>
        </authorList>
    </citation>
    <scope>NUCLEOTIDE SEQUENCE [LARGE SCALE GENOMIC DNA]</scope>
    <source>
        <strain evidence="3 4">BVI</strain>
    </source>
</reference>
<dbReference type="AlphaFoldDB" id="A0A5A8CR75"/>
<accession>A0A5A8CR75</accession>
<evidence type="ECO:0000313" key="3">
    <source>
        <dbReference type="EMBL" id="KAA0154321.1"/>
    </source>
</evidence>
<dbReference type="OMA" id="LPERTHC"/>
<proteinExistence type="predicted"/>
<sequence length="719" mass="72968">MAALEARSLGFQTVQRSRQVEAYVRDAKSALESARSSIEAAAVGKEEIQSRLKRMEAAVADARSRLARSVAAHTAAPELVARAQAAVVGVFESGVGGVAKLLDPTKCGASDPGAASVYSLFEPSSSDGDLCTTWPPPDAETGAAVAAAGEPMAHEAATACVLQCLTRRTVAVAEHAEATRKDADEATAVLAKSLAQVVAAQGELRSAVSGARSARREAMQSQTELGPALATLDAARKRRDGALAALGRARADGSPFERRLVKGARALAPAGAAVATLIGAKEPVAKFQDAERILAAADGAASDAPAEGDGGTVADPLELAACISGAWDATCRCLEDKARWVCERALPQSVREVNDAATRLVRVREAAASAEQELASKAEAARHRLDDLASQCKAVPEIQALVERAAATIPSLQADAGALRDAASAIGEAAVAASNAIDEETRRLASEADRIGSASAGLRAEIADAEARLTDSQSRLRAAQLAAETAHATAREKKASQHQSLVRAASEMLRRTWAAAARARSHASGAAAVATRTPSPGAVNAVAGFAVASAAKELDDGRGAGPPGGEAESTAAERGAADGSLVLLARSPEQAADLAETARALSASVSALTSGEPGAPQPSNVADMLLHLLESLARGDAVPADVGQASSELCAAIDSVLAIPEATGAIRATHEAAAADARRAAERAAADCEGLVALLDGERRDSAGRAASGDGRITDPQSS</sequence>
<feature type="coiled-coil region" evidence="1">
    <location>
        <begin position="353"/>
        <end position="391"/>
    </location>
</feature>
<dbReference type="EMBL" id="VLTN01000012">
    <property type="protein sequence ID" value="KAA0154321.1"/>
    <property type="molecule type" value="Genomic_DNA"/>
</dbReference>
<keyword evidence="4" id="KW-1185">Reference proteome</keyword>